<proteinExistence type="predicted"/>
<dbReference type="AlphaFoldDB" id="A0A916U1I7"/>
<gene>
    <name evidence="2" type="ORF">GCM10010994_14180</name>
</gene>
<reference evidence="2" key="2">
    <citation type="submission" date="2020-09" db="EMBL/GenBank/DDBJ databases">
        <authorList>
            <person name="Sun Q."/>
            <person name="Zhou Y."/>
        </authorList>
    </citation>
    <scope>NUCLEOTIDE SEQUENCE</scope>
    <source>
        <strain evidence="2">CGMCC 1.12919</strain>
    </source>
</reference>
<name>A0A916U1I7_9HYPH</name>
<accession>A0A916U1I7</accession>
<keyword evidence="1" id="KW-1133">Transmembrane helix</keyword>
<organism evidence="2 3">
    <name type="scientific">Chelatococcus reniformis</name>
    <dbReference type="NCBI Taxonomy" id="1494448"/>
    <lineage>
        <taxon>Bacteria</taxon>
        <taxon>Pseudomonadati</taxon>
        <taxon>Pseudomonadota</taxon>
        <taxon>Alphaproteobacteria</taxon>
        <taxon>Hyphomicrobiales</taxon>
        <taxon>Chelatococcaceae</taxon>
        <taxon>Chelatococcus</taxon>
    </lineage>
</organism>
<dbReference type="Proteomes" id="UP000637002">
    <property type="component" value="Unassembled WGS sequence"/>
</dbReference>
<protein>
    <submittedName>
        <fullName evidence="2">Uncharacterized protein</fullName>
    </submittedName>
</protein>
<evidence type="ECO:0000313" key="2">
    <source>
        <dbReference type="EMBL" id="GGC56433.1"/>
    </source>
</evidence>
<evidence type="ECO:0000256" key="1">
    <source>
        <dbReference type="SAM" id="Phobius"/>
    </source>
</evidence>
<sequence length="105" mass="11764">MTNFRRERYKAERADQPVILEADVVGEQVMIRDGQPQEPFWGPSVGRWGKRLLFAAVALAVLAVTIPLALLTVGMIWIGALIGRRVIARRYGVDPWPRAASRARP</sequence>
<comment type="caution">
    <text evidence="2">The sequence shown here is derived from an EMBL/GenBank/DDBJ whole genome shotgun (WGS) entry which is preliminary data.</text>
</comment>
<reference evidence="2" key="1">
    <citation type="journal article" date="2014" name="Int. J. Syst. Evol. Microbiol.">
        <title>Complete genome sequence of Corynebacterium casei LMG S-19264T (=DSM 44701T), isolated from a smear-ripened cheese.</title>
        <authorList>
            <consortium name="US DOE Joint Genome Institute (JGI-PGF)"/>
            <person name="Walter F."/>
            <person name="Albersmeier A."/>
            <person name="Kalinowski J."/>
            <person name="Ruckert C."/>
        </authorList>
    </citation>
    <scope>NUCLEOTIDE SEQUENCE</scope>
    <source>
        <strain evidence="2">CGMCC 1.12919</strain>
    </source>
</reference>
<keyword evidence="3" id="KW-1185">Reference proteome</keyword>
<dbReference type="RefSeq" id="WP_188608429.1">
    <property type="nucleotide sequence ID" value="NZ_BMGG01000002.1"/>
</dbReference>
<keyword evidence="1" id="KW-0812">Transmembrane</keyword>
<feature type="transmembrane region" description="Helical" evidence="1">
    <location>
        <begin position="52"/>
        <end position="82"/>
    </location>
</feature>
<evidence type="ECO:0000313" key="3">
    <source>
        <dbReference type="Proteomes" id="UP000637002"/>
    </source>
</evidence>
<dbReference type="EMBL" id="BMGG01000002">
    <property type="protein sequence ID" value="GGC56433.1"/>
    <property type="molecule type" value="Genomic_DNA"/>
</dbReference>
<keyword evidence="1" id="KW-0472">Membrane</keyword>